<comment type="caution">
    <text evidence="2">The sequence shown here is derived from an EMBL/GenBank/DDBJ whole genome shotgun (WGS) entry which is preliminary data.</text>
</comment>
<dbReference type="EMBL" id="JAEKNN010000022">
    <property type="protein sequence ID" value="MBJ7608656.1"/>
    <property type="molecule type" value="Genomic_DNA"/>
</dbReference>
<evidence type="ECO:0000313" key="2">
    <source>
        <dbReference type="EMBL" id="MBJ7608656.1"/>
    </source>
</evidence>
<dbReference type="AlphaFoldDB" id="A0A934KH46"/>
<protein>
    <recommendedName>
        <fullName evidence="4">TrbL/VirB6 plasmid conjugal transfer protein</fullName>
    </recommendedName>
</protein>
<proteinExistence type="predicted"/>
<organism evidence="2 3">
    <name type="scientific">Candidatus Amunia macphersoniae</name>
    <dbReference type="NCBI Taxonomy" id="3127014"/>
    <lineage>
        <taxon>Bacteria</taxon>
        <taxon>Bacillati</taxon>
        <taxon>Candidatus Dormiibacterota</taxon>
        <taxon>Candidatus Dormibacteria</taxon>
        <taxon>Candidatus Aeolococcales</taxon>
        <taxon>Candidatus Aeolococcaceae</taxon>
        <taxon>Candidatus Amunia</taxon>
    </lineage>
</organism>
<evidence type="ECO:0000313" key="3">
    <source>
        <dbReference type="Proteomes" id="UP000614410"/>
    </source>
</evidence>
<sequence>MQGATVLIFTLPVTVNLHALLSACGPFGVVPDGMCSFFTGAGEWFSQSLELIQNPFKWLYHHTFGAPIPQHPGDPGWEACQADWAQAACPKLIDQLKPENLPLTDSWPRLYSSLSVSGVVIAATCCVVRVVRALFDEHVTGAHLVIDNVVRMVVATGVLIAPTPDHSLLLTALQLSAAASGRIAEAGGGTVSAAFTANLDLGKVVGNIATTGFGLAGIGDFLVAIPILLVAFAFLYILALYLLRIIQLVFAVATAPLFVALAVYDPRNRFLHWWLDLFASAMLLPIVLAICGSLTAGVALYFLGGNQGVLAPGGAPEGVVRTLLACFTVLGGVWMTGKAVHGLAWRGFSHGGITGAATAVSTAVMALPNAAGDVSSLMRGGRGSGAGGLMGAISRSGPRRGAGIPGPSRPTETGLVVAAAAAGQAGAMSGESPEVDAAMEAAGTVDFSRHGVAGTVIDQPAMRVAFNRAIGGAVGRFAASEVGRQVVADATSHLDADNPTAAARVSEYTRVLASDTGLGGAVSSAALASLLHNQPPDLGPILRSRSRVGA</sequence>
<evidence type="ECO:0008006" key="4">
    <source>
        <dbReference type="Google" id="ProtNLM"/>
    </source>
</evidence>
<keyword evidence="1" id="KW-0472">Membrane</keyword>
<reference evidence="2 3" key="1">
    <citation type="submission" date="2020-10" db="EMBL/GenBank/DDBJ databases">
        <title>Ca. Dormibacterota MAGs.</title>
        <authorList>
            <person name="Montgomery K."/>
        </authorList>
    </citation>
    <scope>NUCLEOTIDE SEQUENCE [LARGE SCALE GENOMIC DNA]</scope>
    <source>
        <strain evidence="2">Mitchell_Peninsula_5</strain>
    </source>
</reference>
<keyword evidence="1" id="KW-1133">Transmembrane helix</keyword>
<feature type="transmembrane region" description="Helical" evidence="1">
    <location>
        <begin position="318"/>
        <end position="337"/>
    </location>
</feature>
<feature type="transmembrane region" description="Helical" evidence="1">
    <location>
        <begin position="245"/>
        <end position="265"/>
    </location>
</feature>
<gene>
    <name evidence="2" type="ORF">JF887_04390</name>
</gene>
<feature type="transmembrane region" description="Helical" evidence="1">
    <location>
        <begin position="110"/>
        <end position="131"/>
    </location>
</feature>
<feature type="transmembrane region" description="Helical" evidence="1">
    <location>
        <begin position="221"/>
        <end position="239"/>
    </location>
</feature>
<accession>A0A934KH46</accession>
<feature type="transmembrane region" description="Helical" evidence="1">
    <location>
        <begin position="277"/>
        <end position="303"/>
    </location>
</feature>
<name>A0A934KH46_9BACT</name>
<keyword evidence="1" id="KW-0812">Transmembrane</keyword>
<dbReference type="Proteomes" id="UP000614410">
    <property type="component" value="Unassembled WGS sequence"/>
</dbReference>
<evidence type="ECO:0000256" key="1">
    <source>
        <dbReference type="SAM" id="Phobius"/>
    </source>
</evidence>